<name>A0A093VQC6_TALMA</name>
<evidence type="ECO:0000259" key="2">
    <source>
        <dbReference type="PROSITE" id="PS51747"/>
    </source>
</evidence>
<dbReference type="GO" id="GO:0006139">
    <property type="term" value="P:nucleobase-containing compound metabolic process"/>
    <property type="evidence" value="ECO:0007669"/>
    <property type="project" value="UniProtKB-ARBA"/>
</dbReference>
<organism evidence="3">
    <name type="scientific">Talaromyces marneffei PM1</name>
    <dbReference type="NCBI Taxonomy" id="1077442"/>
    <lineage>
        <taxon>Eukaryota</taxon>
        <taxon>Fungi</taxon>
        <taxon>Dikarya</taxon>
        <taxon>Ascomycota</taxon>
        <taxon>Pezizomycotina</taxon>
        <taxon>Eurotiomycetes</taxon>
        <taxon>Eurotiomycetidae</taxon>
        <taxon>Eurotiales</taxon>
        <taxon>Trichocomaceae</taxon>
        <taxon>Talaromyces</taxon>
        <taxon>Talaromyces sect. Talaromyces</taxon>
    </lineage>
</organism>
<feature type="compositionally biased region" description="Basic and acidic residues" evidence="1">
    <location>
        <begin position="196"/>
        <end position="210"/>
    </location>
</feature>
<dbReference type="InterPro" id="IPR016193">
    <property type="entry name" value="Cytidine_deaminase-like"/>
</dbReference>
<dbReference type="GO" id="GO:0003824">
    <property type="term" value="F:catalytic activity"/>
    <property type="evidence" value="ECO:0007669"/>
    <property type="project" value="InterPro"/>
</dbReference>
<reference evidence="3" key="2">
    <citation type="journal article" date="2014" name="PLoS Genet.">
        <title>Signature gene expression reveals novel clues to the molecular mechanisms of dimorphic transition in Penicillium marneffei.</title>
        <authorList>
            <person name="Yang E."/>
            <person name="Wang G."/>
            <person name="Cai J."/>
            <person name="Woo P.C."/>
            <person name="Lau S.K."/>
            <person name="Yuen K.-Y."/>
            <person name="Chow W.-N."/>
            <person name="Lin X."/>
        </authorList>
    </citation>
    <scope>NUCLEOTIDE SEQUENCE</scope>
    <source>
        <strain evidence="3">PM1</strain>
    </source>
</reference>
<accession>A0A093VQC6</accession>
<dbReference type="Pfam" id="PF18785">
    <property type="entry name" value="Inv-AAD"/>
    <property type="match status" value="1"/>
</dbReference>
<protein>
    <submittedName>
        <fullName evidence="3">Bifunctional protein RIB2</fullName>
    </submittedName>
</protein>
<sequence length="240" mass="26420">MTTFAAAPTPTPSGSSHLKYLRECLKLAENSPPRPTNFRVGAILILRHDTPDDTSDDDKILSTGYTMELPGNTHAEQCCLQNYAAAHGVYEESVADAFPPAAERNGRKILLYVTMEPCGVRLSGNRPCVHRIIQTRKSSNDSNNNNGIDKVYFGVKEPGTFVGESQGCKMLTEAGVQWEFVGGLENEILAVATAGHEKGNKKQAADERGTNIEAISQEERERQDKLPRNPKKRMMETSLQ</sequence>
<evidence type="ECO:0000256" key="1">
    <source>
        <dbReference type="SAM" id="MobiDB-lite"/>
    </source>
</evidence>
<feature type="domain" description="CMP/dCMP-type deaminase" evidence="2">
    <location>
        <begin position="15"/>
        <end position="179"/>
    </location>
</feature>
<dbReference type="EMBL" id="JPOX01000011">
    <property type="protein sequence ID" value="KFX48841.1"/>
    <property type="molecule type" value="Genomic_DNA"/>
</dbReference>
<dbReference type="SUPFAM" id="SSF53927">
    <property type="entry name" value="Cytidine deaminase-like"/>
    <property type="match status" value="1"/>
</dbReference>
<comment type="caution">
    <text evidence="3">The sequence shown here is derived from an EMBL/GenBank/DDBJ whole genome shotgun (WGS) entry which is preliminary data.</text>
</comment>
<gene>
    <name evidence="3" type="ORF">GQ26_0112150</name>
</gene>
<dbReference type="PROSITE" id="PS51747">
    <property type="entry name" value="CYT_DCMP_DEAMINASES_2"/>
    <property type="match status" value="1"/>
</dbReference>
<dbReference type="eggNOG" id="KOG1018">
    <property type="taxonomic scope" value="Eukaryota"/>
</dbReference>
<dbReference type="AlphaFoldDB" id="A0A093VQC6"/>
<evidence type="ECO:0000313" key="3">
    <source>
        <dbReference type="EMBL" id="KFX48841.1"/>
    </source>
</evidence>
<dbReference type="Gene3D" id="3.40.140.10">
    <property type="entry name" value="Cytidine Deaminase, domain 2"/>
    <property type="match status" value="1"/>
</dbReference>
<feature type="compositionally biased region" description="Basic and acidic residues" evidence="1">
    <location>
        <begin position="217"/>
        <end position="227"/>
    </location>
</feature>
<dbReference type="InterPro" id="IPR002125">
    <property type="entry name" value="CMP_dCMP_dom"/>
</dbReference>
<feature type="region of interest" description="Disordered" evidence="1">
    <location>
        <begin position="196"/>
        <end position="240"/>
    </location>
</feature>
<reference key="1">
    <citation type="journal article" date="2014" name="PLoS Genet.">
        <title>Signature Gene Expression Reveals Novel Clues to the Molecular Mechanisms of Dimorphic Transition in Penicillium marneffei.</title>
        <authorList>
            <person name="Yang E."/>
            <person name="Wang G."/>
            <person name="Cai J."/>
            <person name="Woo P.C."/>
            <person name="Lau S.K."/>
            <person name="Yuen K.-Y."/>
            <person name="Chow W.-N."/>
            <person name="Lin X."/>
        </authorList>
    </citation>
    <scope>NUCLEOTIDE SEQUENCE [LARGE SCALE GENOMIC DNA]</scope>
    <source>
        <strain>PM1</strain>
    </source>
</reference>
<proteinExistence type="predicted"/>
<dbReference type="HOGENOM" id="CLU_036590_8_0_1"/>